<reference evidence="1" key="1">
    <citation type="submission" date="2021-04" db="EMBL/GenBank/DDBJ databases">
        <title>Genome based classification of Actinospica acidithermotolerans sp. nov., an actinobacterium isolated from an Indonesian hot spring.</title>
        <authorList>
            <person name="Kusuma A.B."/>
            <person name="Putra K.E."/>
            <person name="Nafisah S."/>
            <person name="Loh J."/>
            <person name="Nouioui I."/>
            <person name="Goodfellow M."/>
        </authorList>
    </citation>
    <scope>NUCLEOTIDE SEQUENCE</scope>
    <source>
        <strain evidence="1">CSCA 57</strain>
    </source>
</reference>
<evidence type="ECO:0000313" key="1">
    <source>
        <dbReference type="EMBL" id="MBR7839716.1"/>
    </source>
</evidence>
<dbReference type="AlphaFoldDB" id="A0A941EYN2"/>
<proteinExistence type="predicted"/>
<name>A0A941EYN2_9ACTN</name>
<gene>
    <name evidence="1" type="ORF">KDL01_41080</name>
</gene>
<dbReference type="RefSeq" id="WP_212534134.1">
    <property type="nucleotide sequence ID" value="NZ_JAGSOG010000567.1"/>
</dbReference>
<sequence length="245" mass="27243">MALFSRREAGARLPADVVTRMDLFGQYEFDSTRLAPGIDVWSQLQSPLLEFAQADPAGFVEALVAAVRPGGGWALYGASRTIGNLIAYDYEHPRYAEVRMAALEFLRANGVPPKFLTGGDWDFWLRSRTGDEPWLTGAPLPPADSTRIIPLGAGELRRLAQVTSEEDSNVVYVRCEPDGTHVAVVEGRKSDEDESRVHWDWLRADSAYALYAHIGDAFQTPTYWVAPELAPFIPLPRPKIQHSVF</sequence>
<keyword evidence="2" id="KW-1185">Reference proteome</keyword>
<protein>
    <submittedName>
        <fullName evidence="1">Uncharacterized protein</fullName>
    </submittedName>
</protein>
<dbReference type="EMBL" id="JAGSOG010000567">
    <property type="protein sequence ID" value="MBR7839716.1"/>
    <property type="molecule type" value="Genomic_DNA"/>
</dbReference>
<organism evidence="1 2">
    <name type="scientific">Actinospica durhamensis</name>
    <dbReference type="NCBI Taxonomy" id="1508375"/>
    <lineage>
        <taxon>Bacteria</taxon>
        <taxon>Bacillati</taxon>
        <taxon>Actinomycetota</taxon>
        <taxon>Actinomycetes</taxon>
        <taxon>Catenulisporales</taxon>
        <taxon>Actinospicaceae</taxon>
        <taxon>Actinospica</taxon>
    </lineage>
</organism>
<evidence type="ECO:0000313" key="2">
    <source>
        <dbReference type="Proteomes" id="UP000675781"/>
    </source>
</evidence>
<comment type="caution">
    <text evidence="1">The sequence shown here is derived from an EMBL/GenBank/DDBJ whole genome shotgun (WGS) entry which is preliminary data.</text>
</comment>
<accession>A0A941EYN2</accession>
<dbReference type="Proteomes" id="UP000675781">
    <property type="component" value="Unassembled WGS sequence"/>
</dbReference>